<protein>
    <submittedName>
        <fullName evidence="1">Uncharacterized protein</fullName>
    </submittedName>
</protein>
<reference evidence="1" key="1">
    <citation type="submission" date="2016-12" db="EMBL/GenBank/DDBJ databases">
        <authorList>
            <person name="Moulin L."/>
        </authorList>
    </citation>
    <scope>NUCLEOTIDE SEQUENCE [LARGE SCALE GENOMIC DNA]</scope>
    <source>
        <strain evidence="1">STM 7183</strain>
    </source>
</reference>
<name>A0A1N7RQ27_9BURK</name>
<evidence type="ECO:0000313" key="2">
    <source>
        <dbReference type="Proteomes" id="UP000195569"/>
    </source>
</evidence>
<dbReference type="RefSeq" id="WP_160111675.1">
    <property type="nucleotide sequence ID" value="NZ_CYGY02000011.1"/>
</dbReference>
<sequence>MPINALQPCRALVDAHRQSLRLGGEYTPHAVPVLKEEDVRGTLSPYRFDTKTTSSVQAGPSEPDNPNLRRWIWRKPFFDQLAQAVLSGLHRIPFSHRSRRFSAYKSRVRVNLHSVNADSPRLASSEPALIGVPDEYRNVAVPFGVNHALGS</sequence>
<dbReference type="EMBL" id="CYGY02000011">
    <property type="protein sequence ID" value="SIT37159.1"/>
    <property type="molecule type" value="Genomic_DNA"/>
</dbReference>
<evidence type="ECO:0000313" key="1">
    <source>
        <dbReference type="EMBL" id="SIT37159.1"/>
    </source>
</evidence>
<comment type="caution">
    <text evidence="1">The sequence shown here is derived from an EMBL/GenBank/DDBJ whole genome shotgun (WGS) entry which is preliminary data.</text>
</comment>
<gene>
    <name evidence="1" type="ORF">BN2476_110134</name>
</gene>
<dbReference type="Proteomes" id="UP000195569">
    <property type="component" value="Unassembled WGS sequence"/>
</dbReference>
<accession>A0A1N7RQ27</accession>
<organism evidence="1 2">
    <name type="scientific">Paraburkholderia piptadeniae</name>
    <dbReference type="NCBI Taxonomy" id="1701573"/>
    <lineage>
        <taxon>Bacteria</taxon>
        <taxon>Pseudomonadati</taxon>
        <taxon>Pseudomonadota</taxon>
        <taxon>Betaproteobacteria</taxon>
        <taxon>Burkholderiales</taxon>
        <taxon>Burkholderiaceae</taxon>
        <taxon>Paraburkholderia</taxon>
    </lineage>
</organism>
<keyword evidence="2" id="KW-1185">Reference proteome</keyword>
<dbReference type="AlphaFoldDB" id="A0A1N7RQ27"/>
<proteinExistence type="predicted"/>